<feature type="region of interest" description="Disordered" evidence="1">
    <location>
        <begin position="1"/>
        <end position="27"/>
    </location>
</feature>
<evidence type="ECO:0000259" key="2">
    <source>
        <dbReference type="SMART" id="SM00494"/>
    </source>
</evidence>
<feature type="domain" description="Chitin-binding type-2" evidence="2">
    <location>
        <begin position="260"/>
        <end position="319"/>
    </location>
</feature>
<dbReference type="WBParaSite" id="SBAD_0000697901-mRNA-1">
    <property type="protein sequence ID" value="SBAD_0000697901-mRNA-1"/>
    <property type="gene ID" value="SBAD_0000697901"/>
</dbReference>
<protein>
    <submittedName>
        <fullName evidence="5">Chitin-binding type-2 domain-containing protein</fullName>
    </submittedName>
</protein>
<evidence type="ECO:0000256" key="1">
    <source>
        <dbReference type="SAM" id="MobiDB-lite"/>
    </source>
</evidence>
<feature type="region of interest" description="Disordered" evidence="1">
    <location>
        <begin position="209"/>
        <end position="230"/>
    </location>
</feature>
<feature type="compositionally biased region" description="Basic and acidic residues" evidence="1">
    <location>
        <begin position="527"/>
        <end position="536"/>
    </location>
</feature>
<feature type="compositionally biased region" description="Polar residues" evidence="1">
    <location>
        <begin position="149"/>
        <end position="181"/>
    </location>
</feature>
<feature type="compositionally biased region" description="Low complexity" evidence="1">
    <location>
        <begin position="135"/>
        <end position="146"/>
    </location>
</feature>
<dbReference type="EMBL" id="UZAM01009990">
    <property type="protein sequence ID" value="VDP10657.1"/>
    <property type="molecule type" value="Genomic_DNA"/>
</dbReference>
<reference evidence="5" key="1">
    <citation type="submission" date="2016-06" db="UniProtKB">
        <authorList>
            <consortium name="WormBaseParasite"/>
        </authorList>
    </citation>
    <scope>IDENTIFICATION</scope>
</reference>
<gene>
    <name evidence="3" type="ORF">SBAD_LOCUS6718</name>
</gene>
<feature type="compositionally biased region" description="Low complexity" evidence="1">
    <location>
        <begin position="363"/>
        <end position="381"/>
    </location>
</feature>
<accession>A0A183ISX1</accession>
<dbReference type="GO" id="GO:0008061">
    <property type="term" value="F:chitin binding"/>
    <property type="evidence" value="ECO:0007669"/>
    <property type="project" value="InterPro"/>
</dbReference>
<feature type="compositionally biased region" description="Polar residues" evidence="1">
    <location>
        <begin position="540"/>
        <end position="549"/>
    </location>
</feature>
<name>A0A183ISX1_9BILA</name>
<organism evidence="5">
    <name type="scientific">Soboliphyme baturini</name>
    <dbReference type="NCBI Taxonomy" id="241478"/>
    <lineage>
        <taxon>Eukaryota</taxon>
        <taxon>Metazoa</taxon>
        <taxon>Ecdysozoa</taxon>
        <taxon>Nematoda</taxon>
        <taxon>Enoplea</taxon>
        <taxon>Dorylaimia</taxon>
        <taxon>Dioctophymatida</taxon>
        <taxon>Dioctophymatoidea</taxon>
        <taxon>Soboliphymatidae</taxon>
        <taxon>Soboliphyme</taxon>
    </lineage>
</organism>
<dbReference type="InterPro" id="IPR002557">
    <property type="entry name" value="Chitin-bd_dom"/>
</dbReference>
<dbReference type="Proteomes" id="UP000270296">
    <property type="component" value="Unassembled WGS sequence"/>
</dbReference>
<keyword evidence="4" id="KW-1185">Reference proteome</keyword>
<dbReference type="SMART" id="SM00494">
    <property type="entry name" value="ChtBD2"/>
    <property type="match status" value="1"/>
</dbReference>
<evidence type="ECO:0000313" key="5">
    <source>
        <dbReference type="WBParaSite" id="SBAD_0000697901-mRNA-1"/>
    </source>
</evidence>
<reference evidence="3 4" key="2">
    <citation type="submission" date="2018-11" db="EMBL/GenBank/DDBJ databases">
        <authorList>
            <consortium name="Pathogen Informatics"/>
        </authorList>
    </citation>
    <scope>NUCLEOTIDE SEQUENCE [LARGE SCALE GENOMIC DNA]</scope>
</reference>
<feature type="compositionally biased region" description="Polar residues" evidence="1">
    <location>
        <begin position="8"/>
        <end position="18"/>
    </location>
</feature>
<dbReference type="AlphaFoldDB" id="A0A183ISX1"/>
<dbReference type="InterPro" id="IPR036508">
    <property type="entry name" value="Chitin-bd_dom_sf"/>
</dbReference>
<evidence type="ECO:0000313" key="3">
    <source>
        <dbReference type="EMBL" id="VDP10657.1"/>
    </source>
</evidence>
<sequence>MTRCFSAEPNSTDLQSSTPPEQPPQPAPHVWCVRLGDICQLPQLPKPYMDDSHYIKCIKPDVDEKIWPWKSLGNWTLETCPEGSKYSPVDMTCNPPKRLQRRQVGGYPSNTYQVGANARGPCVCPYQGSSGYSSPGQSSGYVSSPPISGYNSNPPYSSQRGYPGSDQSKYQSNQGYPSSGSVGYPNLGSGGYPGTGSSDSCPCIVQPQPVSPPSMGSGPPYGAPGSGVSQLSQPYPPVNNAIYPCPTVSNNGVPGAQPNGTCSWMLAELVANPMSRKTYLQCVPVQSYLYCGRWMVRPCEEDLIFNPSLQVCVQPDYQGLGSSLGAGTGGYNTGLQAPSRNAPYQPAPSYGAGGSEWSGGQTYQSPGQGYSNQGQGYQGQSPYGGGYPSASSVSSNALPSYSPPAPMPSSVSVGGMPYGQPSAWCNPQNIVGPCNVFNACPGFSQCMAISSYAAKNDVPKNGVHGTLVLKLKFDGEVQENGDGASKTNPNTICCSAVEPAKNVLISGRGLDLRTRPKKFRISKCVPVDKKPKESTRHSHTVLTKNQATNEAEERNIHPIRNEWCQQMDRR</sequence>
<feature type="region of interest" description="Disordered" evidence="1">
    <location>
        <begin position="135"/>
        <end position="193"/>
    </location>
</feature>
<feature type="region of interest" description="Disordered" evidence="1">
    <location>
        <begin position="527"/>
        <end position="570"/>
    </location>
</feature>
<dbReference type="SUPFAM" id="SSF57625">
    <property type="entry name" value="Invertebrate chitin-binding proteins"/>
    <property type="match status" value="1"/>
</dbReference>
<dbReference type="OrthoDB" id="5829832at2759"/>
<evidence type="ECO:0000313" key="4">
    <source>
        <dbReference type="Proteomes" id="UP000270296"/>
    </source>
</evidence>
<feature type="compositionally biased region" description="Basic and acidic residues" evidence="1">
    <location>
        <begin position="551"/>
        <end position="560"/>
    </location>
</feature>
<proteinExistence type="predicted"/>
<feature type="region of interest" description="Disordered" evidence="1">
    <location>
        <begin position="331"/>
        <end position="406"/>
    </location>
</feature>
<feature type="compositionally biased region" description="Low complexity" evidence="1">
    <location>
        <begin position="388"/>
        <end position="400"/>
    </location>
</feature>
<dbReference type="GO" id="GO:0005576">
    <property type="term" value="C:extracellular region"/>
    <property type="evidence" value="ECO:0007669"/>
    <property type="project" value="InterPro"/>
</dbReference>